<dbReference type="AlphaFoldDB" id="A0A0C2XAN0"/>
<proteinExistence type="predicted"/>
<dbReference type="PANTHER" id="PTHR21601:SF0">
    <property type="entry name" value="PROTEIN SPA2-RELATED"/>
    <property type="match status" value="1"/>
</dbReference>
<reference evidence="5 6" key="1">
    <citation type="submission" date="2014-04" db="EMBL/GenBank/DDBJ databases">
        <title>Evolutionary Origins and Diversification of the Mycorrhizal Mutualists.</title>
        <authorList>
            <consortium name="DOE Joint Genome Institute"/>
            <consortium name="Mycorrhizal Genomics Consortium"/>
            <person name="Kohler A."/>
            <person name="Kuo A."/>
            <person name="Nagy L.G."/>
            <person name="Floudas D."/>
            <person name="Copeland A."/>
            <person name="Barry K.W."/>
            <person name="Cichocki N."/>
            <person name="Veneault-Fourrey C."/>
            <person name="LaButti K."/>
            <person name="Lindquist E.A."/>
            <person name="Lipzen A."/>
            <person name="Lundell T."/>
            <person name="Morin E."/>
            <person name="Murat C."/>
            <person name="Riley R."/>
            <person name="Ohm R."/>
            <person name="Sun H."/>
            <person name="Tunlid A."/>
            <person name="Henrissat B."/>
            <person name="Grigoriev I.V."/>
            <person name="Hibbett D.S."/>
            <person name="Martin F."/>
        </authorList>
    </citation>
    <scope>NUCLEOTIDE SEQUENCE [LARGE SCALE GENOMIC DNA]</scope>
    <source>
        <strain evidence="5 6">Koide BX008</strain>
    </source>
</reference>
<dbReference type="OrthoDB" id="5588096at2759"/>
<dbReference type="Pfam" id="PF12205">
    <property type="entry name" value="GIT1_C"/>
    <property type="match status" value="1"/>
</dbReference>
<sequence length="673" mass="74739">MIIPTKSTMEEEYIEVPYGRELRDSGATSVDERDQGRDAGRDHGTGTAPTDVEQDSSDYPSPLSPPGGLSGLTARLKGMEDEDDRNGDDYYDKMGRVSAASDRSAGGGVGGPRVMMSRTSLAEEQERLRREYEYKVATMQTQISNLQRDAGDSAEKDKKLKESDARIKLLEEELVGFRRRAEEQATVVRTLQKDLDELRDVRQLEKDRETRRAVEDEEELQILRDRLEKLEEEKRNWIVESDTGLTDQLKSELEALMLELTDLSRRNDELMAAKESDAKIIRELDNQLKEYKRKYEQAKTDLRTVKATSQLFLQAPKFDDQFPYSSDGGILDIHITAFQSAIDSLLTIGRSNSPTRVLQPMKTVVNTVTAIIDDVRSYERRMPRDQTDVDVEYLQGLRERAEATLSNLAVAAKTHATSSGMSPVSLLDAAASHVSVTVTELGKAAQIRKATKTEQDKFAMTQLSPTTVSGGFVPPLRSIDDMKTVHQRKASAASASSSKGRYYESVGSTLSRMADTRRRPQSDNSSSEQTNSPPPLFDQQHSASRMSNDSVQAEGFEDNWAELTRYLDVQTGAIVVAIQSVLTGVRSATPSPSLNENLTQIITIVSSIVAVSKDNLPPSSVQQGNEILRDLSEHANRLSEVQALPELTKESRQIMAKSSYAIANAMKALMKLS</sequence>
<evidence type="ECO:0008006" key="7">
    <source>
        <dbReference type="Google" id="ProtNLM"/>
    </source>
</evidence>
<dbReference type="Pfam" id="PF23742">
    <property type="entry name" value="VBS_C3G9"/>
    <property type="match status" value="1"/>
</dbReference>
<evidence type="ECO:0000313" key="5">
    <source>
        <dbReference type="EMBL" id="KIL65898.1"/>
    </source>
</evidence>
<feature type="coiled-coil region" evidence="1">
    <location>
        <begin position="122"/>
        <end position="308"/>
    </location>
</feature>
<protein>
    <recommendedName>
        <fullName evidence="7">Cell polarity protein</fullName>
    </recommendedName>
</protein>
<dbReference type="InterPro" id="IPR056439">
    <property type="entry name" value="VBS_C3G9"/>
</dbReference>
<dbReference type="GO" id="GO:1902716">
    <property type="term" value="C:cell cortex of growing cell tip"/>
    <property type="evidence" value="ECO:0007669"/>
    <property type="project" value="TreeGrafter"/>
</dbReference>
<feature type="domain" description="ARF GTPase-activating protein GIT1 C-terminal" evidence="3">
    <location>
        <begin position="567"/>
        <end position="671"/>
    </location>
</feature>
<feature type="region of interest" description="Disordered" evidence="2">
    <location>
        <begin position="503"/>
        <end position="551"/>
    </location>
</feature>
<feature type="compositionally biased region" description="Polar residues" evidence="2">
    <location>
        <begin position="539"/>
        <end position="551"/>
    </location>
</feature>
<dbReference type="InterPro" id="IPR022018">
    <property type="entry name" value="GIT1_C"/>
</dbReference>
<dbReference type="InterPro" id="IPR039892">
    <property type="entry name" value="Spa2/Sph1"/>
</dbReference>
<accession>A0A0C2XAN0</accession>
<dbReference type="STRING" id="946122.A0A0C2XAN0"/>
<keyword evidence="1" id="KW-0175">Coiled coil</keyword>
<dbReference type="PANTHER" id="PTHR21601">
    <property type="entry name" value="SPA2 PROTEIN"/>
    <property type="match status" value="1"/>
</dbReference>
<evidence type="ECO:0000259" key="4">
    <source>
        <dbReference type="Pfam" id="PF23742"/>
    </source>
</evidence>
<feature type="domain" description="C3G9 VBS-like" evidence="4">
    <location>
        <begin position="325"/>
        <end position="448"/>
    </location>
</feature>
<dbReference type="EMBL" id="KN818239">
    <property type="protein sequence ID" value="KIL65898.1"/>
    <property type="molecule type" value="Genomic_DNA"/>
</dbReference>
<gene>
    <name evidence="5" type="ORF">M378DRAFT_192187</name>
</gene>
<feature type="compositionally biased region" description="Polar residues" evidence="2">
    <location>
        <begin position="522"/>
        <end position="531"/>
    </location>
</feature>
<evidence type="ECO:0000259" key="3">
    <source>
        <dbReference type="Pfam" id="PF12205"/>
    </source>
</evidence>
<dbReference type="GO" id="GO:0005826">
    <property type="term" value="C:actomyosin contractile ring"/>
    <property type="evidence" value="ECO:0007669"/>
    <property type="project" value="TreeGrafter"/>
</dbReference>
<name>A0A0C2XAN0_AMAMK</name>
<dbReference type="InParanoid" id="A0A0C2XAN0"/>
<dbReference type="GO" id="GO:0005078">
    <property type="term" value="F:MAP-kinase scaffold activity"/>
    <property type="evidence" value="ECO:0007669"/>
    <property type="project" value="TreeGrafter"/>
</dbReference>
<dbReference type="HOGENOM" id="CLU_006748_0_0_1"/>
<evidence type="ECO:0000256" key="2">
    <source>
        <dbReference type="SAM" id="MobiDB-lite"/>
    </source>
</evidence>
<evidence type="ECO:0000313" key="6">
    <source>
        <dbReference type="Proteomes" id="UP000054549"/>
    </source>
</evidence>
<evidence type="ECO:0000256" key="1">
    <source>
        <dbReference type="SAM" id="Coils"/>
    </source>
</evidence>
<feature type="compositionally biased region" description="Basic and acidic residues" evidence="2">
    <location>
        <begin position="18"/>
        <end position="44"/>
    </location>
</feature>
<dbReference type="Proteomes" id="UP000054549">
    <property type="component" value="Unassembled WGS sequence"/>
</dbReference>
<feature type="region of interest" description="Disordered" evidence="2">
    <location>
        <begin position="1"/>
        <end position="117"/>
    </location>
</feature>
<organism evidence="5 6">
    <name type="scientific">Amanita muscaria (strain Koide BX008)</name>
    <dbReference type="NCBI Taxonomy" id="946122"/>
    <lineage>
        <taxon>Eukaryota</taxon>
        <taxon>Fungi</taxon>
        <taxon>Dikarya</taxon>
        <taxon>Basidiomycota</taxon>
        <taxon>Agaricomycotina</taxon>
        <taxon>Agaricomycetes</taxon>
        <taxon>Agaricomycetidae</taxon>
        <taxon>Agaricales</taxon>
        <taxon>Pluteineae</taxon>
        <taxon>Amanitaceae</taxon>
        <taxon>Amanita</taxon>
    </lineage>
</organism>
<keyword evidence="6" id="KW-1185">Reference proteome</keyword>
<dbReference type="Gene3D" id="1.20.120.330">
    <property type="entry name" value="Nucleotidyltransferases domain 2"/>
    <property type="match status" value="1"/>
</dbReference>